<feature type="transmembrane region" description="Helical" evidence="6">
    <location>
        <begin position="260"/>
        <end position="279"/>
    </location>
</feature>
<dbReference type="InterPro" id="IPR036259">
    <property type="entry name" value="MFS_trans_sf"/>
</dbReference>
<feature type="transmembrane region" description="Helical" evidence="6">
    <location>
        <begin position="380"/>
        <end position="400"/>
    </location>
</feature>
<dbReference type="PROSITE" id="PS50850">
    <property type="entry name" value="MFS"/>
    <property type="match status" value="1"/>
</dbReference>
<dbReference type="Pfam" id="PF07690">
    <property type="entry name" value="MFS_1"/>
    <property type="match status" value="1"/>
</dbReference>
<evidence type="ECO:0000256" key="3">
    <source>
        <dbReference type="ARBA" id="ARBA00022692"/>
    </source>
</evidence>
<feature type="transmembrane region" description="Helical" evidence="6">
    <location>
        <begin position="184"/>
        <end position="203"/>
    </location>
</feature>
<evidence type="ECO:0000313" key="9">
    <source>
        <dbReference type="Proteomes" id="UP001429601"/>
    </source>
</evidence>
<feature type="transmembrane region" description="Helical" evidence="6">
    <location>
        <begin position="153"/>
        <end position="172"/>
    </location>
</feature>
<comment type="caution">
    <text evidence="8">The sequence shown here is derived from an EMBL/GenBank/DDBJ whole genome shotgun (WGS) entry which is preliminary data.</text>
</comment>
<evidence type="ECO:0000256" key="5">
    <source>
        <dbReference type="ARBA" id="ARBA00023136"/>
    </source>
</evidence>
<accession>A0ABX0Q7Z5</accession>
<sequence>MHEKAFEAQCRSVQVHCDERNDGRRRSLTLFALALGSFCIGTSEFASMGVLQLFSASLGISLPTATNAITAYAFGVVFGAPAVTLAAARLNRRTLLLCLMVLFVLGNVLSSQAANLGMFAAARFVSGLPQGAYFGAGAVVASYVVGPGKGGKAFAIVMTGLTAATIVGAPLATFLGQHVGWRNTYLAVAGLGCLAFLALLAWVPRTDALRGAPVVQELSALRKGPVWVTMLVAALGVASIFAVYTFIGPFVTDVVSLDRAWIPVALALFGIGMTVGNVWGGELADRYPARGLMLGYGGALLVLTTLATAGDNVWVLMIALFGVGTTMMIAIPTVQVRLTRFAPEAPTLMGAMNLAALNVANAIGAWGGGLVVAAGMGLLAAAWAGFVFTLLGLLVFWLSLTVAPRFARALPG</sequence>
<gene>
    <name evidence="8" type="ORF">HBF26_16430</name>
</gene>
<dbReference type="CDD" id="cd17324">
    <property type="entry name" value="MFS_NepI_like"/>
    <property type="match status" value="1"/>
</dbReference>
<feature type="transmembrane region" description="Helical" evidence="6">
    <location>
        <begin position="291"/>
        <end position="308"/>
    </location>
</feature>
<dbReference type="Gene3D" id="1.20.1250.20">
    <property type="entry name" value="MFS general substrate transporter like domains"/>
    <property type="match status" value="2"/>
</dbReference>
<feature type="transmembrane region" description="Helical" evidence="6">
    <location>
        <begin position="69"/>
        <end position="88"/>
    </location>
</feature>
<dbReference type="SUPFAM" id="SSF103473">
    <property type="entry name" value="MFS general substrate transporter"/>
    <property type="match status" value="1"/>
</dbReference>
<feature type="domain" description="Major facilitator superfamily (MFS) profile" evidence="7">
    <location>
        <begin position="29"/>
        <end position="407"/>
    </location>
</feature>
<keyword evidence="5 6" id="KW-0472">Membrane</keyword>
<keyword evidence="4 6" id="KW-1133">Transmembrane helix</keyword>
<dbReference type="PANTHER" id="PTHR43124:SF3">
    <property type="entry name" value="CHLORAMPHENICOL EFFLUX PUMP RV0191"/>
    <property type="match status" value="1"/>
</dbReference>
<feature type="transmembrane region" description="Helical" evidence="6">
    <location>
        <begin position="355"/>
        <end position="374"/>
    </location>
</feature>
<dbReference type="Proteomes" id="UP001429601">
    <property type="component" value="Unassembled WGS sequence"/>
</dbReference>
<comment type="subcellular location">
    <subcellularLocation>
        <location evidence="1">Cell membrane</location>
        <topology evidence="1">Multi-pass membrane protein</topology>
    </subcellularLocation>
</comment>
<dbReference type="InterPro" id="IPR050189">
    <property type="entry name" value="MFS_Efflux_Transporters"/>
</dbReference>
<keyword evidence="2" id="KW-1003">Cell membrane</keyword>
<keyword evidence="9" id="KW-1185">Reference proteome</keyword>
<feature type="transmembrane region" description="Helical" evidence="6">
    <location>
        <begin position="224"/>
        <end position="248"/>
    </location>
</feature>
<reference evidence="8 9" key="1">
    <citation type="journal article" date="2011" name="Curr. Microbiol.">
        <title>Luteibacter jiangsuensis sp. nov.: a methamidophos-degrading bacterium isolated from a methamidophos-manufacturing factory.</title>
        <authorList>
            <person name="Wang L."/>
            <person name="Wang G.L."/>
            <person name="Li S.P."/>
            <person name="Jiang J.D."/>
        </authorList>
    </citation>
    <scope>NUCLEOTIDE SEQUENCE [LARGE SCALE GENOMIC DNA]</scope>
    <source>
        <strain evidence="8 9">CGMCC 1.10133</strain>
    </source>
</reference>
<evidence type="ECO:0000256" key="2">
    <source>
        <dbReference type="ARBA" id="ARBA00022475"/>
    </source>
</evidence>
<evidence type="ECO:0000256" key="1">
    <source>
        <dbReference type="ARBA" id="ARBA00004651"/>
    </source>
</evidence>
<dbReference type="PANTHER" id="PTHR43124">
    <property type="entry name" value="PURINE EFFLUX PUMP PBUE"/>
    <property type="match status" value="1"/>
</dbReference>
<dbReference type="InterPro" id="IPR011701">
    <property type="entry name" value="MFS"/>
</dbReference>
<evidence type="ECO:0000313" key="8">
    <source>
        <dbReference type="EMBL" id="NID06483.1"/>
    </source>
</evidence>
<feature type="transmembrane region" description="Helical" evidence="6">
    <location>
        <begin position="95"/>
        <end position="122"/>
    </location>
</feature>
<feature type="transmembrane region" description="Helical" evidence="6">
    <location>
        <begin position="30"/>
        <end position="54"/>
    </location>
</feature>
<evidence type="ECO:0000256" key="6">
    <source>
        <dbReference type="SAM" id="Phobius"/>
    </source>
</evidence>
<feature type="transmembrane region" description="Helical" evidence="6">
    <location>
        <begin position="314"/>
        <end position="334"/>
    </location>
</feature>
<feature type="transmembrane region" description="Helical" evidence="6">
    <location>
        <begin position="128"/>
        <end position="146"/>
    </location>
</feature>
<name>A0ABX0Q7Z5_9GAMM</name>
<organism evidence="8 9">
    <name type="scientific">Luteibacter jiangsuensis</name>
    <dbReference type="NCBI Taxonomy" id="637577"/>
    <lineage>
        <taxon>Bacteria</taxon>
        <taxon>Pseudomonadati</taxon>
        <taxon>Pseudomonadota</taxon>
        <taxon>Gammaproteobacteria</taxon>
        <taxon>Lysobacterales</taxon>
        <taxon>Rhodanobacteraceae</taxon>
        <taxon>Luteibacter</taxon>
    </lineage>
</organism>
<evidence type="ECO:0000256" key="4">
    <source>
        <dbReference type="ARBA" id="ARBA00022989"/>
    </source>
</evidence>
<proteinExistence type="predicted"/>
<keyword evidence="3 6" id="KW-0812">Transmembrane</keyword>
<dbReference type="EMBL" id="JAAQQR010000009">
    <property type="protein sequence ID" value="NID06483.1"/>
    <property type="molecule type" value="Genomic_DNA"/>
</dbReference>
<dbReference type="RefSeq" id="WP_167128953.1">
    <property type="nucleotide sequence ID" value="NZ_JAAQQR010000009.1"/>
</dbReference>
<dbReference type="InterPro" id="IPR020846">
    <property type="entry name" value="MFS_dom"/>
</dbReference>
<evidence type="ECO:0000259" key="7">
    <source>
        <dbReference type="PROSITE" id="PS50850"/>
    </source>
</evidence>
<protein>
    <submittedName>
        <fullName evidence="8">MFS transporter</fullName>
    </submittedName>
</protein>